<evidence type="ECO:0000256" key="6">
    <source>
        <dbReference type="ARBA" id="ARBA00023242"/>
    </source>
</evidence>
<dbReference type="STRING" id="31033.ENSTRUP00000086609"/>
<dbReference type="GO" id="GO:0006352">
    <property type="term" value="P:DNA-templated transcription initiation"/>
    <property type="evidence" value="ECO:0007669"/>
    <property type="project" value="InterPro"/>
</dbReference>
<protein>
    <recommendedName>
        <fullName evidence="7">TATA box-binding protein-like 1</fullName>
    </recommendedName>
    <alternativeName>
        <fullName evidence="8">TBP-like factor</fullName>
    </alternativeName>
</protein>
<keyword evidence="3" id="KW-0805">Transcription regulation</keyword>
<name>H2S886_TAKRU</name>
<proteinExistence type="inferred from homology"/>
<keyword evidence="5" id="KW-0804">Transcription</keyword>
<evidence type="ECO:0000256" key="4">
    <source>
        <dbReference type="ARBA" id="ARBA00023125"/>
    </source>
</evidence>
<evidence type="ECO:0000256" key="1">
    <source>
        <dbReference type="ARBA" id="ARBA00004123"/>
    </source>
</evidence>
<comment type="similarity">
    <text evidence="2">Belongs to the TBP family.</text>
</comment>
<dbReference type="FunFam" id="3.30.310.10:FF:000005">
    <property type="entry name" value="TATA box-binding protein-like 1"/>
    <property type="match status" value="1"/>
</dbReference>
<dbReference type="InterPro" id="IPR015445">
    <property type="entry name" value="TBP-like"/>
</dbReference>
<dbReference type="OrthoDB" id="2127950at2759"/>
<keyword evidence="6" id="KW-0539">Nucleus</keyword>
<evidence type="ECO:0000256" key="2">
    <source>
        <dbReference type="ARBA" id="ARBA00005560"/>
    </source>
</evidence>
<dbReference type="PANTHER" id="PTHR10126">
    <property type="entry name" value="TATA-BOX BINDING PROTEIN"/>
    <property type="match status" value="1"/>
</dbReference>
<dbReference type="GO" id="GO:0003677">
    <property type="term" value="F:DNA binding"/>
    <property type="evidence" value="ECO:0007669"/>
    <property type="project" value="UniProtKB-KW"/>
</dbReference>
<gene>
    <name evidence="9" type="primary">LOC101075029</name>
</gene>
<reference evidence="9" key="2">
    <citation type="submission" date="2025-08" db="UniProtKB">
        <authorList>
            <consortium name="Ensembl"/>
        </authorList>
    </citation>
    <scope>IDENTIFICATION</scope>
</reference>
<dbReference type="InParanoid" id="H2S886"/>
<reference evidence="9" key="3">
    <citation type="submission" date="2025-09" db="UniProtKB">
        <authorList>
            <consortium name="Ensembl"/>
        </authorList>
    </citation>
    <scope>IDENTIFICATION</scope>
</reference>
<evidence type="ECO:0000256" key="5">
    <source>
        <dbReference type="ARBA" id="ARBA00023163"/>
    </source>
</evidence>
<evidence type="ECO:0000256" key="3">
    <source>
        <dbReference type="ARBA" id="ARBA00023015"/>
    </source>
</evidence>
<keyword evidence="10" id="KW-1185">Reference proteome</keyword>
<dbReference type="eggNOG" id="KOG3302">
    <property type="taxonomic scope" value="Eukaryota"/>
</dbReference>
<dbReference type="InterPro" id="IPR012295">
    <property type="entry name" value="TBP_dom_sf"/>
</dbReference>
<keyword evidence="4" id="KW-0238">DNA-binding</keyword>
<dbReference type="GeneID" id="101075029"/>
<evidence type="ECO:0000313" key="10">
    <source>
        <dbReference type="Proteomes" id="UP000005226"/>
    </source>
</evidence>
<dbReference type="Pfam" id="PF00352">
    <property type="entry name" value="TBP"/>
    <property type="match status" value="2"/>
</dbReference>
<dbReference type="KEGG" id="tru:101075029"/>
<dbReference type="SUPFAM" id="SSF55945">
    <property type="entry name" value="TATA-box binding protein-like"/>
    <property type="match status" value="2"/>
</dbReference>
<evidence type="ECO:0000313" key="9">
    <source>
        <dbReference type="Ensembl" id="ENSTRUP00000008611.2"/>
    </source>
</evidence>
<evidence type="ECO:0000256" key="7">
    <source>
        <dbReference type="ARBA" id="ARBA00023474"/>
    </source>
</evidence>
<dbReference type="HOGENOM" id="CLU_060161_4_1_1"/>
<evidence type="ECO:0000256" key="8">
    <source>
        <dbReference type="ARBA" id="ARBA00033173"/>
    </source>
</evidence>
<dbReference type="FunCoup" id="H2S886">
    <property type="interactions" value="423"/>
</dbReference>
<organism evidence="9 10">
    <name type="scientific">Takifugu rubripes</name>
    <name type="common">Japanese pufferfish</name>
    <name type="synonym">Fugu rubripes</name>
    <dbReference type="NCBI Taxonomy" id="31033"/>
    <lineage>
        <taxon>Eukaryota</taxon>
        <taxon>Metazoa</taxon>
        <taxon>Chordata</taxon>
        <taxon>Craniata</taxon>
        <taxon>Vertebrata</taxon>
        <taxon>Euteleostomi</taxon>
        <taxon>Actinopterygii</taxon>
        <taxon>Neopterygii</taxon>
        <taxon>Teleostei</taxon>
        <taxon>Neoteleostei</taxon>
        <taxon>Acanthomorphata</taxon>
        <taxon>Eupercaria</taxon>
        <taxon>Tetraodontiformes</taxon>
        <taxon>Tetradontoidea</taxon>
        <taxon>Tetraodontidae</taxon>
        <taxon>Takifugu</taxon>
    </lineage>
</organism>
<dbReference type="GO" id="GO:0005634">
    <property type="term" value="C:nucleus"/>
    <property type="evidence" value="ECO:0007669"/>
    <property type="project" value="UniProtKB-SubCell"/>
</dbReference>
<dbReference type="PRINTS" id="PR00686">
    <property type="entry name" value="TIFACTORIID"/>
</dbReference>
<dbReference type="Gene3D" id="3.30.310.10">
    <property type="entry name" value="TATA-Binding Protein"/>
    <property type="match status" value="2"/>
</dbReference>
<reference evidence="9 10" key="1">
    <citation type="journal article" date="2011" name="Genome Biol. Evol.">
        <title>Integration of the genetic map and genome assembly of fugu facilitates insights into distinct features of genome evolution in teleosts and mammals.</title>
        <authorList>
            <person name="Kai W."/>
            <person name="Kikuchi K."/>
            <person name="Tohari S."/>
            <person name="Chew A.K."/>
            <person name="Tay A."/>
            <person name="Fujiwara A."/>
            <person name="Hosoya S."/>
            <person name="Suetake H."/>
            <person name="Naruse K."/>
            <person name="Brenner S."/>
            <person name="Suzuki Y."/>
            <person name="Venkatesh B."/>
        </authorList>
    </citation>
    <scope>NUCLEOTIDE SEQUENCE [LARGE SCALE GENOMIC DNA]</scope>
</reference>
<dbReference type="CDD" id="cd04517">
    <property type="entry name" value="TLF"/>
    <property type="match status" value="1"/>
</dbReference>
<accession>H2S886</accession>
<dbReference type="Ensembl" id="ENSTRUT00000008662.3">
    <property type="protein sequence ID" value="ENSTRUP00000008611.2"/>
    <property type="gene ID" value="ENSTRUG00000016041.3"/>
</dbReference>
<dbReference type="Proteomes" id="UP000005226">
    <property type="component" value="Chromosome 16"/>
</dbReference>
<dbReference type="OMA" id="YTTATIW"/>
<dbReference type="AlphaFoldDB" id="H2S886"/>
<dbReference type="GeneTree" id="ENSGT00940000155712"/>
<sequence>MESNNEGELDVIISNVVATFTTGCRLDLHTIGSKGKNVIYKPKQGTVTMQLRKPRITANIWASGKVICIGASSEADAKLGARRIARCLQKLGFGVTFGTFKVVNVMATCSMPFKISLVDFTMMNRFRATYEPELHPAALYTMKEPKATIKAYATGSVTILAPSMGNVAAAVQHVYPLLSECRRPL</sequence>
<dbReference type="InterPro" id="IPR000814">
    <property type="entry name" value="TBP"/>
</dbReference>
<comment type="subcellular location">
    <subcellularLocation>
        <location evidence="1">Nucleus</location>
    </subcellularLocation>
</comment>
<dbReference type="RefSeq" id="XP_003971618.1">
    <property type="nucleotide sequence ID" value="XM_003971569.3"/>
</dbReference>